<evidence type="ECO:0000259" key="9">
    <source>
        <dbReference type="PROSITE" id="PS50109"/>
    </source>
</evidence>
<evidence type="ECO:0000313" key="13">
    <source>
        <dbReference type="EMBL" id="MFC3674216.1"/>
    </source>
</evidence>
<feature type="coiled-coil region" evidence="7">
    <location>
        <begin position="499"/>
        <end position="530"/>
    </location>
</feature>
<sequence length="771" mass="84945">MKPAARAHPFTQQISAKQVKITVLAALALGLVSSVFQLLLDIRSEINQRQTTVAQVMDMLNEPASQAAYALDEQLAARVVSGLLLYRPIWKVEIYDNYGRRMAAQERARAAEGPVWLRALLPAGDEVLVQPLYAQRDHELVGEMRVAVDGRLLARSILNRAWTVFGTGFVRNFLLALLLAVLFYRSLTRPLLGLVGQLEEIDPRRPGTTAIRVPPAHATDEFGLLADRVNAILASSREYLAERDREILQREQSEARFRDFANAASDWFWERDAGHALTHTSHPGPLGPDGDYQRLLHDPATAADPAWQGHRDLLARHAPFRDFRFQVAGDDGASRHYSISGVPVVGAEGDFRGYRGAGTDVSGSKAMEAAIAQSRDLLRVVIDAIPAPISVKDTAGRFLLANQRVSDLFGVDVRQIIGRRMDELPMTHIAPDARADFVATSDRWEGELRRTGQPVLNRERSSRRDDGSDYTTIESKVPLKDAGGAVTGILTIALDISERKTAERALDDANLQLRRQAEDLERLASSYAREREHAVAANRAKSEFLANMSHELRTPLNAIIGFAEVIVLRMWGDSSEKYFDYAQDVVVSARHLLHVINDILDMSKIEAGRYELQMQNHTLNTVVEDCLTIVKGRAGEAEVVLVNEIPRDLPAARLDARAVKQVLLNLLSNAIKFTPPGGTVRLQGRLDPDGGVAIAVADTGVGIRRENLGRIFEPFWQGDPNVSRRSEGTGLGLTISRKFMELHGGTLDIDSAESRGTVATIRFPAGLVGGD</sequence>
<feature type="domain" description="PAC" evidence="11">
    <location>
        <begin position="456"/>
        <end position="508"/>
    </location>
</feature>
<evidence type="ECO:0000259" key="12">
    <source>
        <dbReference type="PROSITE" id="PS50885"/>
    </source>
</evidence>
<dbReference type="Gene3D" id="3.30.565.10">
    <property type="entry name" value="Histidine kinase-like ATPase, C-terminal domain"/>
    <property type="match status" value="1"/>
</dbReference>
<dbReference type="InterPro" id="IPR036890">
    <property type="entry name" value="HATPase_C_sf"/>
</dbReference>
<evidence type="ECO:0000256" key="1">
    <source>
        <dbReference type="ARBA" id="ARBA00000085"/>
    </source>
</evidence>
<dbReference type="InterPro" id="IPR036097">
    <property type="entry name" value="HisK_dim/P_sf"/>
</dbReference>
<dbReference type="EC" id="2.7.13.3" evidence="3"/>
<evidence type="ECO:0000256" key="7">
    <source>
        <dbReference type="SAM" id="Coils"/>
    </source>
</evidence>
<protein>
    <recommendedName>
        <fullName evidence="3">histidine kinase</fullName>
        <ecNumber evidence="3">2.7.13.3</ecNumber>
    </recommendedName>
</protein>
<dbReference type="NCBIfam" id="TIGR00229">
    <property type="entry name" value="sensory_box"/>
    <property type="match status" value="1"/>
</dbReference>
<name>A0ABV7V9Y6_9PROT</name>
<dbReference type="InterPro" id="IPR003660">
    <property type="entry name" value="HAMP_dom"/>
</dbReference>
<dbReference type="RefSeq" id="WP_379720772.1">
    <property type="nucleotide sequence ID" value="NZ_JBHRYJ010000001.1"/>
</dbReference>
<feature type="domain" description="PAS" evidence="10">
    <location>
        <begin position="374"/>
        <end position="419"/>
    </location>
</feature>
<dbReference type="InterPro" id="IPR005467">
    <property type="entry name" value="His_kinase_dom"/>
</dbReference>
<dbReference type="CDD" id="cd00082">
    <property type="entry name" value="HisKA"/>
    <property type="match status" value="1"/>
</dbReference>
<dbReference type="SUPFAM" id="SSF55785">
    <property type="entry name" value="PYP-like sensor domain (PAS domain)"/>
    <property type="match status" value="2"/>
</dbReference>
<dbReference type="InterPro" id="IPR000014">
    <property type="entry name" value="PAS"/>
</dbReference>
<comment type="caution">
    <text evidence="13">The sequence shown here is derived from an EMBL/GenBank/DDBJ whole genome shotgun (WGS) entry which is preliminary data.</text>
</comment>
<dbReference type="SMART" id="SM00091">
    <property type="entry name" value="PAS"/>
    <property type="match status" value="1"/>
</dbReference>
<keyword evidence="8" id="KW-1133">Transmembrane helix</keyword>
<dbReference type="Proteomes" id="UP001595711">
    <property type="component" value="Unassembled WGS sequence"/>
</dbReference>
<feature type="domain" description="Histidine kinase" evidence="9">
    <location>
        <begin position="547"/>
        <end position="767"/>
    </location>
</feature>
<dbReference type="SUPFAM" id="SSF55874">
    <property type="entry name" value="ATPase domain of HSP90 chaperone/DNA topoisomerase II/histidine kinase"/>
    <property type="match status" value="1"/>
</dbReference>
<dbReference type="CDD" id="cd16922">
    <property type="entry name" value="HATPase_EvgS-ArcB-TorS-like"/>
    <property type="match status" value="1"/>
</dbReference>
<organism evidence="13 14">
    <name type="scientific">Ferrovibrio xuzhouensis</name>
    <dbReference type="NCBI Taxonomy" id="1576914"/>
    <lineage>
        <taxon>Bacteria</taxon>
        <taxon>Pseudomonadati</taxon>
        <taxon>Pseudomonadota</taxon>
        <taxon>Alphaproteobacteria</taxon>
        <taxon>Rhodospirillales</taxon>
        <taxon>Rhodospirillaceae</taxon>
        <taxon>Ferrovibrio</taxon>
    </lineage>
</organism>
<evidence type="ECO:0000256" key="5">
    <source>
        <dbReference type="ARBA" id="ARBA00022679"/>
    </source>
</evidence>
<dbReference type="GO" id="GO:0016301">
    <property type="term" value="F:kinase activity"/>
    <property type="evidence" value="ECO:0007669"/>
    <property type="project" value="UniProtKB-KW"/>
</dbReference>
<dbReference type="InterPro" id="IPR004358">
    <property type="entry name" value="Sig_transdc_His_kin-like_C"/>
</dbReference>
<dbReference type="PRINTS" id="PR00344">
    <property type="entry name" value="BCTRLSENSOR"/>
</dbReference>
<keyword evidence="4" id="KW-0597">Phosphoprotein</keyword>
<dbReference type="PANTHER" id="PTHR43047">
    <property type="entry name" value="TWO-COMPONENT HISTIDINE PROTEIN KINASE"/>
    <property type="match status" value="1"/>
</dbReference>
<feature type="domain" description="HAMP" evidence="12">
    <location>
        <begin position="185"/>
        <end position="241"/>
    </location>
</feature>
<proteinExistence type="predicted"/>
<dbReference type="InterPro" id="IPR003661">
    <property type="entry name" value="HisK_dim/P_dom"/>
</dbReference>
<evidence type="ECO:0000259" key="11">
    <source>
        <dbReference type="PROSITE" id="PS50113"/>
    </source>
</evidence>
<comment type="subcellular location">
    <subcellularLocation>
        <location evidence="2">Membrane</location>
    </subcellularLocation>
</comment>
<dbReference type="InterPro" id="IPR013656">
    <property type="entry name" value="PAS_4"/>
</dbReference>
<dbReference type="Gene3D" id="3.30.450.20">
    <property type="entry name" value="PAS domain"/>
    <property type="match status" value="2"/>
</dbReference>
<keyword evidence="14" id="KW-1185">Reference proteome</keyword>
<dbReference type="PROSITE" id="PS50885">
    <property type="entry name" value="HAMP"/>
    <property type="match status" value="1"/>
</dbReference>
<feature type="domain" description="PAC" evidence="11">
    <location>
        <begin position="321"/>
        <end position="373"/>
    </location>
</feature>
<dbReference type="Pfam" id="PF08448">
    <property type="entry name" value="PAS_4"/>
    <property type="match status" value="1"/>
</dbReference>
<dbReference type="InterPro" id="IPR003594">
    <property type="entry name" value="HATPase_dom"/>
</dbReference>
<dbReference type="PANTHER" id="PTHR43047:SF72">
    <property type="entry name" value="OSMOSENSING HISTIDINE PROTEIN KINASE SLN1"/>
    <property type="match status" value="1"/>
</dbReference>
<evidence type="ECO:0000259" key="10">
    <source>
        <dbReference type="PROSITE" id="PS50112"/>
    </source>
</evidence>
<dbReference type="PROSITE" id="PS50113">
    <property type="entry name" value="PAC"/>
    <property type="match status" value="2"/>
</dbReference>
<dbReference type="InterPro" id="IPR000700">
    <property type="entry name" value="PAS-assoc_C"/>
</dbReference>
<comment type="catalytic activity">
    <reaction evidence="1">
        <text>ATP + protein L-histidine = ADP + protein N-phospho-L-histidine.</text>
        <dbReference type="EC" id="2.7.13.3"/>
    </reaction>
</comment>
<keyword evidence="8" id="KW-0812">Transmembrane</keyword>
<accession>A0ABV7V9Y6</accession>
<dbReference type="SUPFAM" id="SSF47384">
    <property type="entry name" value="Homodimeric domain of signal transducing histidine kinase"/>
    <property type="match status" value="1"/>
</dbReference>
<keyword evidence="6 13" id="KW-0418">Kinase</keyword>
<dbReference type="CDD" id="cd00130">
    <property type="entry name" value="PAS"/>
    <property type="match status" value="1"/>
</dbReference>
<dbReference type="SMART" id="SM00388">
    <property type="entry name" value="HisKA"/>
    <property type="match status" value="1"/>
</dbReference>
<evidence type="ECO:0000256" key="3">
    <source>
        <dbReference type="ARBA" id="ARBA00012438"/>
    </source>
</evidence>
<keyword evidence="7" id="KW-0175">Coiled coil</keyword>
<evidence type="ECO:0000313" key="14">
    <source>
        <dbReference type="Proteomes" id="UP001595711"/>
    </source>
</evidence>
<dbReference type="SMART" id="SM00387">
    <property type="entry name" value="HATPase_c"/>
    <property type="match status" value="1"/>
</dbReference>
<reference evidence="14" key="1">
    <citation type="journal article" date="2019" name="Int. J. Syst. Evol. Microbiol.">
        <title>The Global Catalogue of Microorganisms (GCM) 10K type strain sequencing project: providing services to taxonomists for standard genome sequencing and annotation.</title>
        <authorList>
            <consortium name="The Broad Institute Genomics Platform"/>
            <consortium name="The Broad Institute Genome Sequencing Center for Infectious Disease"/>
            <person name="Wu L."/>
            <person name="Ma J."/>
        </authorList>
    </citation>
    <scope>NUCLEOTIDE SEQUENCE [LARGE SCALE GENOMIC DNA]</scope>
    <source>
        <strain evidence="14">KCTC 42182</strain>
    </source>
</reference>
<evidence type="ECO:0000256" key="6">
    <source>
        <dbReference type="ARBA" id="ARBA00022777"/>
    </source>
</evidence>
<keyword evidence="8" id="KW-0472">Membrane</keyword>
<keyword evidence="5" id="KW-0808">Transferase</keyword>
<gene>
    <name evidence="13" type="ORF">ACFOOQ_01595</name>
</gene>
<evidence type="ECO:0000256" key="4">
    <source>
        <dbReference type="ARBA" id="ARBA00022553"/>
    </source>
</evidence>
<evidence type="ECO:0000256" key="8">
    <source>
        <dbReference type="SAM" id="Phobius"/>
    </source>
</evidence>
<dbReference type="EMBL" id="JBHRYJ010000001">
    <property type="protein sequence ID" value="MFC3674216.1"/>
    <property type="molecule type" value="Genomic_DNA"/>
</dbReference>
<feature type="transmembrane region" description="Helical" evidence="8">
    <location>
        <begin position="21"/>
        <end position="40"/>
    </location>
</feature>
<dbReference type="Gene3D" id="1.10.287.130">
    <property type="match status" value="1"/>
</dbReference>
<dbReference type="InterPro" id="IPR035965">
    <property type="entry name" value="PAS-like_dom_sf"/>
</dbReference>
<dbReference type="PROSITE" id="PS50112">
    <property type="entry name" value="PAS"/>
    <property type="match status" value="1"/>
</dbReference>
<dbReference type="PROSITE" id="PS50109">
    <property type="entry name" value="HIS_KIN"/>
    <property type="match status" value="1"/>
</dbReference>
<dbReference type="Gene3D" id="6.10.340.10">
    <property type="match status" value="1"/>
</dbReference>
<dbReference type="Pfam" id="PF02518">
    <property type="entry name" value="HATPase_c"/>
    <property type="match status" value="1"/>
</dbReference>
<evidence type="ECO:0000256" key="2">
    <source>
        <dbReference type="ARBA" id="ARBA00004370"/>
    </source>
</evidence>
<dbReference type="Pfam" id="PF00512">
    <property type="entry name" value="HisKA"/>
    <property type="match status" value="1"/>
</dbReference>